<evidence type="ECO:0000256" key="2">
    <source>
        <dbReference type="ARBA" id="ARBA00022448"/>
    </source>
</evidence>
<feature type="transmembrane region" description="Helical" evidence="9">
    <location>
        <begin position="69"/>
        <end position="92"/>
    </location>
</feature>
<comment type="caution">
    <text evidence="10">The sequence shown here is derived from an EMBL/GenBank/DDBJ whole genome shotgun (WGS) entry which is preliminary data.</text>
</comment>
<evidence type="ECO:0000313" key="11">
    <source>
        <dbReference type="Proteomes" id="UP001597058"/>
    </source>
</evidence>
<dbReference type="SUPFAM" id="SSF103473">
    <property type="entry name" value="MFS general substrate transporter"/>
    <property type="match status" value="1"/>
</dbReference>
<keyword evidence="2" id="KW-0813">Transport</keyword>
<evidence type="ECO:0000256" key="1">
    <source>
        <dbReference type="ARBA" id="ARBA00004651"/>
    </source>
</evidence>
<keyword evidence="4 9" id="KW-0812">Transmembrane</keyword>
<comment type="subcellular location">
    <subcellularLocation>
        <location evidence="1">Cell membrane</location>
        <topology evidence="1">Multi-pass membrane protein</topology>
    </subcellularLocation>
</comment>
<keyword evidence="5 9" id="KW-1133">Transmembrane helix</keyword>
<dbReference type="RefSeq" id="WP_381237776.1">
    <property type="nucleotide sequence ID" value="NZ_JBHSKH010000050.1"/>
</dbReference>
<evidence type="ECO:0000256" key="6">
    <source>
        <dbReference type="ARBA" id="ARBA00023136"/>
    </source>
</evidence>
<evidence type="ECO:0000256" key="8">
    <source>
        <dbReference type="SAM" id="MobiDB-lite"/>
    </source>
</evidence>
<proteinExistence type="predicted"/>
<organism evidence="10 11">
    <name type="scientific">Streptomyces kaempferi</name>
    <dbReference type="NCBI Taxonomy" id="333725"/>
    <lineage>
        <taxon>Bacteria</taxon>
        <taxon>Bacillati</taxon>
        <taxon>Actinomycetota</taxon>
        <taxon>Actinomycetes</taxon>
        <taxon>Kitasatosporales</taxon>
        <taxon>Streptomycetaceae</taxon>
        <taxon>Streptomyces</taxon>
    </lineage>
</organism>
<evidence type="ECO:0000256" key="4">
    <source>
        <dbReference type="ARBA" id="ARBA00022692"/>
    </source>
</evidence>
<feature type="compositionally biased region" description="Polar residues" evidence="8">
    <location>
        <begin position="215"/>
        <end position="228"/>
    </location>
</feature>
<evidence type="ECO:0000256" key="3">
    <source>
        <dbReference type="ARBA" id="ARBA00022475"/>
    </source>
</evidence>
<keyword evidence="6 9" id="KW-0472">Membrane</keyword>
<evidence type="ECO:0000256" key="5">
    <source>
        <dbReference type="ARBA" id="ARBA00022989"/>
    </source>
</evidence>
<reference evidence="11" key="1">
    <citation type="journal article" date="2019" name="Int. J. Syst. Evol. Microbiol.">
        <title>The Global Catalogue of Microorganisms (GCM) 10K type strain sequencing project: providing services to taxonomists for standard genome sequencing and annotation.</title>
        <authorList>
            <consortium name="The Broad Institute Genomics Platform"/>
            <consortium name="The Broad Institute Genome Sequencing Center for Infectious Disease"/>
            <person name="Wu L."/>
            <person name="Ma J."/>
        </authorList>
    </citation>
    <scope>NUCLEOTIDE SEQUENCE [LARGE SCALE GENOMIC DNA]</scope>
    <source>
        <strain evidence="11">CGMCC 4.7020</strain>
    </source>
</reference>
<feature type="region of interest" description="Disordered" evidence="8">
    <location>
        <begin position="199"/>
        <end position="228"/>
    </location>
</feature>
<evidence type="ECO:0000313" key="10">
    <source>
        <dbReference type="EMBL" id="MFD1310302.1"/>
    </source>
</evidence>
<keyword evidence="7" id="KW-0046">Antibiotic resistance</keyword>
<evidence type="ECO:0000256" key="9">
    <source>
        <dbReference type="SAM" id="Phobius"/>
    </source>
</evidence>
<protein>
    <recommendedName>
        <fullName evidence="12">Major facilitator superfamily (MFS) profile domain-containing protein</fullName>
    </recommendedName>
</protein>
<dbReference type="PANTHER" id="PTHR42718">
    <property type="entry name" value="MAJOR FACILITATOR SUPERFAMILY MULTIDRUG TRANSPORTER MFSC"/>
    <property type="match status" value="1"/>
</dbReference>
<keyword evidence="11" id="KW-1185">Reference proteome</keyword>
<dbReference type="Proteomes" id="UP001597058">
    <property type="component" value="Unassembled WGS sequence"/>
</dbReference>
<dbReference type="PANTHER" id="PTHR42718:SF46">
    <property type="entry name" value="BLR6921 PROTEIN"/>
    <property type="match status" value="1"/>
</dbReference>
<accession>A0ABW3XLC7</accession>
<gene>
    <name evidence="10" type="ORF">ACFQ5X_31185</name>
</gene>
<evidence type="ECO:0008006" key="12">
    <source>
        <dbReference type="Google" id="ProtNLM"/>
    </source>
</evidence>
<feature type="transmembrane region" description="Helical" evidence="9">
    <location>
        <begin position="29"/>
        <end position="48"/>
    </location>
</feature>
<dbReference type="EMBL" id="JBHTMM010000050">
    <property type="protein sequence ID" value="MFD1310302.1"/>
    <property type="molecule type" value="Genomic_DNA"/>
</dbReference>
<keyword evidence="3" id="KW-1003">Cell membrane</keyword>
<dbReference type="InterPro" id="IPR036259">
    <property type="entry name" value="MFS_trans_sf"/>
</dbReference>
<name>A0ABW3XLC7_9ACTN</name>
<sequence>MPGAILATLGLVAPVFGFAEAEIRGWDSGLAITLLIAGVILLLVFVILEGKLTSPLPPPHILTERNGAGAYLSVNLVVISIFGMLPLLSYYLRWSRATPRSKPVWRFYRWLPPGYLAPWSSGRDSPAARAPLLLTSGGSLVTTVGLLLLDLLRENSSYSLLDVAEIITGLGIGTAFMPAMSPGTTESSRASQCRLHGRRLPAGRRFGHDGVQQRGPDTSSPRGGRSTA</sequence>
<evidence type="ECO:0000256" key="7">
    <source>
        <dbReference type="ARBA" id="ARBA00023251"/>
    </source>
</evidence>